<accession>A0A1Y0HSG5</accession>
<name>A0A1Y0HSG5_CELCE</name>
<protein>
    <submittedName>
        <fullName evidence="1">Uncharacterized protein</fullName>
    </submittedName>
</protein>
<organism evidence="1 2">
    <name type="scientific">Cellulosimicrobium cellulans</name>
    <name type="common">Arthrobacter luteus</name>
    <dbReference type="NCBI Taxonomy" id="1710"/>
    <lineage>
        <taxon>Bacteria</taxon>
        <taxon>Bacillati</taxon>
        <taxon>Actinomycetota</taxon>
        <taxon>Actinomycetes</taxon>
        <taxon>Micrococcales</taxon>
        <taxon>Promicromonosporaceae</taxon>
        <taxon>Cellulosimicrobium</taxon>
    </lineage>
</organism>
<gene>
    <name evidence="1" type="ORF">CBR64_00665</name>
</gene>
<dbReference type="KEGG" id="cceu:CBR64_00665"/>
<dbReference type="EMBL" id="CP021383">
    <property type="protein sequence ID" value="ARU50244.1"/>
    <property type="molecule type" value="Genomic_DNA"/>
</dbReference>
<evidence type="ECO:0000313" key="2">
    <source>
        <dbReference type="Proteomes" id="UP000196228"/>
    </source>
</evidence>
<sequence>MTSDRTPPEPFPDPFDHQVTKDGRVRVARGGRVVVTVAGTAADRLVAALERAEARDDESEVQLLLARATGNYRRGNEKRAHRP</sequence>
<reference evidence="1 2" key="1">
    <citation type="submission" date="2017-05" db="EMBL/GenBank/DDBJ databases">
        <authorList>
            <person name="Song R."/>
            <person name="Chenine A.L."/>
            <person name="Ruprecht R.M."/>
        </authorList>
    </citation>
    <scope>NUCLEOTIDE SEQUENCE [LARGE SCALE GENOMIC DNA]</scope>
    <source>
        <strain evidence="1 2">PSBB019</strain>
    </source>
</reference>
<proteinExistence type="predicted"/>
<dbReference type="AlphaFoldDB" id="A0A1Y0HSG5"/>
<dbReference type="Proteomes" id="UP000196228">
    <property type="component" value="Chromosome"/>
</dbReference>
<dbReference type="RefSeq" id="WP_087469331.1">
    <property type="nucleotide sequence ID" value="NZ_CP021383.1"/>
</dbReference>
<evidence type="ECO:0000313" key="1">
    <source>
        <dbReference type="EMBL" id="ARU50244.1"/>
    </source>
</evidence>